<dbReference type="EMBL" id="NCKV01024781">
    <property type="protein sequence ID" value="RWS19576.1"/>
    <property type="molecule type" value="Genomic_DNA"/>
</dbReference>
<feature type="compositionally biased region" description="Basic residues" evidence="6">
    <location>
        <begin position="53"/>
        <end position="68"/>
    </location>
</feature>
<feature type="domain" description="HMG box" evidence="7">
    <location>
        <begin position="68"/>
        <end position="136"/>
    </location>
</feature>
<comment type="similarity">
    <text evidence="2">Belongs to the HMGB family.</text>
</comment>
<dbReference type="SMART" id="SM00398">
    <property type="entry name" value="HMG"/>
    <property type="match status" value="1"/>
</dbReference>
<keyword evidence="4 5" id="KW-0539">Nucleus</keyword>
<gene>
    <name evidence="8" type="ORF">B4U80_12266</name>
</gene>
<protein>
    <recommendedName>
        <fullName evidence="7">HMG box domain-containing protein</fullName>
    </recommendedName>
</protein>
<reference evidence="8 9" key="1">
    <citation type="journal article" date="2018" name="Gigascience">
        <title>Genomes of trombidid mites reveal novel predicted allergens and laterally-transferred genes associated with secondary metabolism.</title>
        <authorList>
            <person name="Dong X."/>
            <person name="Chaisiri K."/>
            <person name="Xia D."/>
            <person name="Armstrong S.D."/>
            <person name="Fang Y."/>
            <person name="Donnelly M.J."/>
            <person name="Kadowaki T."/>
            <person name="McGarry J.W."/>
            <person name="Darby A.C."/>
            <person name="Makepeace B.L."/>
        </authorList>
    </citation>
    <scope>NUCLEOTIDE SEQUENCE [LARGE SCALE GENOMIC DNA]</scope>
    <source>
        <strain evidence="8">UoL-UT</strain>
    </source>
</reference>
<evidence type="ECO:0000259" key="7">
    <source>
        <dbReference type="PROSITE" id="PS50118"/>
    </source>
</evidence>
<evidence type="ECO:0000256" key="6">
    <source>
        <dbReference type="SAM" id="MobiDB-lite"/>
    </source>
</evidence>
<dbReference type="InterPro" id="IPR050342">
    <property type="entry name" value="HMGB"/>
</dbReference>
<dbReference type="Proteomes" id="UP000288716">
    <property type="component" value="Unassembled WGS sequence"/>
</dbReference>
<evidence type="ECO:0000256" key="2">
    <source>
        <dbReference type="ARBA" id="ARBA00008774"/>
    </source>
</evidence>
<dbReference type="PANTHER" id="PTHR48112">
    <property type="entry name" value="HIGH MOBILITY GROUP PROTEIN DSP1"/>
    <property type="match status" value="1"/>
</dbReference>
<feature type="region of interest" description="Disordered" evidence="6">
    <location>
        <begin position="35"/>
        <end position="72"/>
    </location>
</feature>
<dbReference type="GO" id="GO:0005634">
    <property type="term" value="C:nucleus"/>
    <property type="evidence" value="ECO:0007669"/>
    <property type="project" value="UniProtKB-SubCell"/>
</dbReference>
<accession>A0A443RW38</accession>
<evidence type="ECO:0000256" key="3">
    <source>
        <dbReference type="ARBA" id="ARBA00023125"/>
    </source>
</evidence>
<dbReference type="InterPro" id="IPR036910">
    <property type="entry name" value="HMG_box_dom_sf"/>
</dbReference>
<comment type="subcellular location">
    <subcellularLocation>
        <location evidence="1">Nucleus</location>
    </subcellularLocation>
</comment>
<comment type="caution">
    <text evidence="8">The sequence shown here is derived from an EMBL/GenBank/DDBJ whole genome shotgun (WGS) entry which is preliminary data.</text>
</comment>
<dbReference type="SUPFAM" id="SSF47095">
    <property type="entry name" value="HMG-box"/>
    <property type="match status" value="1"/>
</dbReference>
<evidence type="ECO:0000256" key="5">
    <source>
        <dbReference type="PROSITE-ProRule" id="PRU00267"/>
    </source>
</evidence>
<dbReference type="STRING" id="299467.A0A443RW38"/>
<evidence type="ECO:0000313" key="9">
    <source>
        <dbReference type="Proteomes" id="UP000288716"/>
    </source>
</evidence>
<dbReference type="GO" id="GO:0003677">
    <property type="term" value="F:DNA binding"/>
    <property type="evidence" value="ECO:0007669"/>
    <property type="project" value="UniProtKB-UniRule"/>
</dbReference>
<evidence type="ECO:0000256" key="1">
    <source>
        <dbReference type="ARBA" id="ARBA00004123"/>
    </source>
</evidence>
<keyword evidence="3 5" id="KW-0238">DNA-binding</keyword>
<keyword evidence="9" id="KW-1185">Reference proteome</keyword>
<dbReference type="PANTHER" id="PTHR48112:SF32">
    <property type="entry name" value="HIGH MOBILITY GROUP PROTEIN B3"/>
    <property type="match status" value="1"/>
</dbReference>
<proteinExistence type="inferred from homology"/>
<dbReference type="VEuPathDB" id="VectorBase:LDEU012464"/>
<evidence type="ECO:0000313" key="8">
    <source>
        <dbReference type="EMBL" id="RWS19576.1"/>
    </source>
</evidence>
<evidence type="ECO:0000256" key="4">
    <source>
        <dbReference type="ARBA" id="ARBA00023242"/>
    </source>
</evidence>
<dbReference type="AlphaFoldDB" id="A0A443RW38"/>
<dbReference type="InterPro" id="IPR009071">
    <property type="entry name" value="HMG_box_dom"/>
</dbReference>
<sequence length="139" mass="17280">MKRFRKRYRKQPGLSFQRQLSKKWLRSPRLRARYRKKAQQHWSKSKKELQMLSRRRAGRKRRRPRHIPKGAQPPFFLFCLKERPKVRRQHPKWSIKRVGKELGKRWRALPEHVKEDYKKRSAKNRKAHKAMLRKYYPNG</sequence>
<organism evidence="8 9">
    <name type="scientific">Leptotrombidium deliense</name>
    <dbReference type="NCBI Taxonomy" id="299467"/>
    <lineage>
        <taxon>Eukaryota</taxon>
        <taxon>Metazoa</taxon>
        <taxon>Ecdysozoa</taxon>
        <taxon>Arthropoda</taxon>
        <taxon>Chelicerata</taxon>
        <taxon>Arachnida</taxon>
        <taxon>Acari</taxon>
        <taxon>Acariformes</taxon>
        <taxon>Trombidiformes</taxon>
        <taxon>Prostigmata</taxon>
        <taxon>Anystina</taxon>
        <taxon>Parasitengona</taxon>
        <taxon>Trombiculoidea</taxon>
        <taxon>Trombiculidae</taxon>
        <taxon>Leptotrombidium</taxon>
    </lineage>
</organism>
<dbReference type="Gene3D" id="1.10.30.10">
    <property type="entry name" value="High mobility group box domain"/>
    <property type="match status" value="1"/>
</dbReference>
<dbReference type="PRINTS" id="PR00886">
    <property type="entry name" value="HIGHMOBLTY12"/>
</dbReference>
<name>A0A443RW38_9ACAR</name>
<dbReference type="CDD" id="cd00084">
    <property type="entry name" value="HMG-box_SF"/>
    <property type="match status" value="1"/>
</dbReference>
<feature type="DNA-binding region" description="HMG box" evidence="5">
    <location>
        <begin position="68"/>
        <end position="136"/>
    </location>
</feature>
<dbReference type="Pfam" id="PF00505">
    <property type="entry name" value="HMG_box"/>
    <property type="match status" value="1"/>
</dbReference>
<dbReference type="PROSITE" id="PS50118">
    <property type="entry name" value="HMG_BOX_2"/>
    <property type="match status" value="1"/>
</dbReference>